<dbReference type="CDD" id="cd00033">
    <property type="entry name" value="CCP"/>
    <property type="match status" value="2"/>
</dbReference>
<dbReference type="Pfam" id="PF00084">
    <property type="entry name" value="Sushi"/>
    <property type="match status" value="2"/>
</dbReference>
<dbReference type="InterPro" id="IPR000436">
    <property type="entry name" value="Sushi_SCR_CCP_dom"/>
</dbReference>
<evidence type="ECO:0000256" key="7">
    <source>
        <dbReference type="SAM" id="SignalP"/>
    </source>
</evidence>
<keyword evidence="6" id="KW-1133">Transmembrane helix</keyword>
<dbReference type="InterPro" id="IPR035976">
    <property type="entry name" value="Sushi/SCR/CCP_sf"/>
</dbReference>
<dbReference type="PANTHER" id="PTHR45656">
    <property type="entry name" value="PROTEIN CBR-CLEC-78"/>
    <property type="match status" value="1"/>
</dbReference>
<keyword evidence="1 7" id="KW-0732">Signal</keyword>
<protein>
    <submittedName>
        <fullName evidence="8">Uncharacterized protein</fullName>
    </submittedName>
</protein>
<feature type="compositionally biased region" description="Low complexity" evidence="5">
    <location>
        <begin position="575"/>
        <end position="584"/>
    </location>
</feature>
<feature type="compositionally biased region" description="Polar residues" evidence="5">
    <location>
        <begin position="495"/>
        <end position="509"/>
    </location>
</feature>
<comment type="caution">
    <text evidence="4">Lacks conserved residue(s) required for the propagation of feature annotation.</text>
</comment>
<evidence type="ECO:0000256" key="4">
    <source>
        <dbReference type="PROSITE-ProRule" id="PRU00302"/>
    </source>
</evidence>
<evidence type="ECO:0000313" key="8">
    <source>
        <dbReference type="EMBL" id="KZS03579.1"/>
    </source>
</evidence>
<dbReference type="SUPFAM" id="SSF57535">
    <property type="entry name" value="Complement control module/SCR domain"/>
    <property type="match status" value="2"/>
</dbReference>
<dbReference type="EMBL" id="LRGB01003257">
    <property type="protein sequence ID" value="KZS03579.1"/>
    <property type="molecule type" value="Genomic_DNA"/>
</dbReference>
<feature type="compositionally biased region" description="Low complexity" evidence="5">
    <location>
        <begin position="427"/>
        <end position="447"/>
    </location>
</feature>
<evidence type="ECO:0000256" key="2">
    <source>
        <dbReference type="ARBA" id="ARBA00022737"/>
    </source>
</evidence>
<dbReference type="AlphaFoldDB" id="A0A0N8D9N1"/>
<accession>A0A0N8D9N1</accession>
<evidence type="ECO:0000256" key="1">
    <source>
        <dbReference type="ARBA" id="ARBA00022729"/>
    </source>
</evidence>
<feature type="region of interest" description="Disordered" evidence="5">
    <location>
        <begin position="555"/>
        <end position="592"/>
    </location>
</feature>
<keyword evidence="2" id="KW-0677">Repeat</keyword>
<dbReference type="STRING" id="35525.A0A0N8D9N1"/>
<sequence length="626" mass="68075">MTGPRRWSEIKMRTSQFVGFFFVLLVAHRASALSCGWPGKPVGGTLVSTSLPQPLQEEVPSFGRAYVPTNRVLSYEYQFQEGQVVAYQCHTSRLDVLTGTYSNRTCQSDGRWSGTRPWCDLNVAYGKTVNYAGLETSRVVTLSDTLMTDGLIDSEDPLNSALCPPLARGGGAYFTVNLGEEMPVRVVGIFGKKGEGMNNLENKKVLLGSANCPQMTGNASAFGYQCNRAMTQATTSNLVGSTVRFEHSSSFVVDICEVVIYSNPTLADCGEPEIPAFGEVTITTSSLYQEARYNCRAGYELQGTNLRTCYGRDWNGEQPICVEIYVAPSTEANYNSTTTFPGDVGSSGGGMDPFQIVLIVVCVALAIGLIVALVVLLYYGRLNCCGTCCESKNRISCCGTAGNKFAKKLSKKKKPSSNDQRDYQKVATPQTMPATSATAAASRAMQEANKREAALAAAEQERRAEEEDFINTRLAYQNERAVASQQIQRKPAPTPDSSANPTPLTTPQIPKNPPVTYVELSHEPARRLPESPAALHSLSNSSKPVAEPEYAQVVMRPGSRNSKKNGQVNNDGAMSDTTDVSTTSPPARKSYIPSIYLKESPDVQMKQQALNNQLKEAVRISRNTDF</sequence>
<dbReference type="SMART" id="SM00032">
    <property type="entry name" value="CCP"/>
    <property type="match status" value="2"/>
</dbReference>
<proteinExistence type="predicted"/>
<evidence type="ECO:0000313" key="9">
    <source>
        <dbReference type="Proteomes" id="UP000076858"/>
    </source>
</evidence>
<keyword evidence="3" id="KW-1015">Disulfide bond</keyword>
<dbReference type="InterPro" id="IPR051277">
    <property type="entry name" value="SEZ6_CSMD_C4BPB_Regulators"/>
</dbReference>
<keyword evidence="6" id="KW-0812">Transmembrane</keyword>
<feature type="compositionally biased region" description="Basic and acidic residues" evidence="5">
    <location>
        <begin position="448"/>
        <end position="460"/>
    </location>
</feature>
<comment type="caution">
    <text evidence="8">The sequence shown here is derived from an EMBL/GenBank/DDBJ whole genome shotgun (WGS) entry which is preliminary data.</text>
</comment>
<name>A0A0N8D9N1_9CRUS</name>
<reference evidence="8 9" key="1">
    <citation type="submission" date="2016-03" db="EMBL/GenBank/DDBJ databases">
        <title>EvidentialGene: Evidence-directed Construction of Genes on Genomes.</title>
        <authorList>
            <person name="Gilbert D.G."/>
            <person name="Choi J.-H."/>
            <person name="Mockaitis K."/>
            <person name="Colbourne J."/>
            <person name="Pfrender M."/>
        </authorList>
    </citation>
    <scope>NUCLEOTIDE SEQUENCE [LARGE SCALE GENOMIC DNA]</scope>
    <source>
        <strain evidence="8 9">Xinb3</strain>
        <tissue evidence="8">Complete organism</tissue>
    </source>
</reference>
<evidence type="ECO:0000256" key="3">
    <source>
        <dbReference type="ARBA" id="ARBA00023157"/>
    </source>
</evidence>
<evidence type="ECO:0000256" key="6">
    <source>
        <dbReference type="SAM" id="Phobius"/>
    </source>
</evidence>
<dbReference type="Gene3D" id="2.10.70.10">
    <property type="entry name" value="Complement Module, domain 1"/>
    <property type="match status" value="2"/>
</dbReference>
<dbReference type="OrthoDB" id="6127264at2759"/>
<feature type="chain" id="PRO_5013460508" evidence="7">
    <location>
        <begin position="33"/>
        <end position="626"/>
    </location>
</feature>
<organism evidence="8 9">
    <name type="scientific">Daphnia magna</name>
    <dbReference type="NCBI Taxonomy" id="35525"/>
    <lineage>
        <taxon>Eukaryota</taxon>
        <taxon>Metazoa</taxon>
        <taxon>Ecdysozoa</taxon>
        <taxon>Arthropoda</taxon>
        <taxon>Crustacea</taxon>
        <taxon>Branchiopoda</taxon>
        <taxon>Diplostraca</taxon>
        <taxon>Cladocera</taxon>
        <taxon>Anomopoda</taxon>
        <taxon>Daphniidae</taxon>
        <taxon>Daphnia</taxon>
    </lineage>
</organism>
<dbReference type="Gene3D" id="2.60.120.260">
    <property type="entry name" value="Galactose-binding domain-like"/>
    <property type="match status" value="1"/>
</dbReference>
<evidence type="ECO:0000256" key="5">
    <source>
        <dbReference type="SAM" id="MobiDB-lite"/>
    </source>
</evidence>
<feature type="region of interest" description="Disordered" evidence="5">
    <location>
        <begin position="409"/>
        <end position="460"/>
    </location>
</feature>
<feature type="signal peptide" evidence="7">
    <location>
        <begin position="1"/>
        <end position="32"/>
    </location>
</feature>
<keyword evidence="9" id="KW-1185">Reference proteome</keyword>
<keyword evidence="4" id="KW-0768">Sushi</keyword>
<dbReference type="PROSITE" id="PS50923">
    <property type="entry name" value="SUSHI"/>
    <property type="match status" value="2"/>
</dbReference>
<gene>
    <name evidence="8" type="ORF">APZ42_033768</name>
</gene>
<dbReference type="PANTHER" id="PTHR45656:SF4">
    <property type="entry name" value="PROTEIN CBR-CLEC-78"/>
    <property type="match status" value="1"/>
</dbReference>
<feature type="region of interest" description="Disordered" evidence="5">
    <location>
        <begin position="480"/>
        <end position="521"/>
    </location>
</feature>
<feature type="transmembrane region" description="Helical" evidence="6">
    <location>
        <begin position="356"/>
        <end position="379"/>
    </location>
</feature>
<keyword evidence="6" id="KW-0472">Membrane</keyword>
<dbReference type="Proteomes" id="UP000076858">
    <property type="component" value="Unassembled WGS sequence"/>
</dbReference>